<name>A0ACB9YPG3_9PEZI</name>
<accession>A0ACB9YPG3</accession>
<sequence>MDTEQDTEDVSMRGVRRRAHPKRAILALLALLLLVNLAASLYQLPVNRVIERRFCREYYSAHDPSVIDDHGNIDEEVCKIDAVQRRLAWLMGIMDTLWIVGDFIMTIPLSFVTEKYGRRTGLWLNIVPRLFMLGWTVVIGYFEESLPLKALVAGPALSVLGGDCVFNSIVYSLAASLTDDNVVRATYFSWTNAVSYVVTFIGPGLAGATMTLNLLLPLWICICLLLLAIPLITLIEDPARMPSEAEDEQRRPLISSPTLKAQTSKASLFTPVTERIRTLHSIIRSHPRNFALLLVSFFLTSLASSDTKLLAQYISKRYHWLFAWAGYLLSTKAIVNFTLLTVVIPGILRSRSTSDPSQSRSLSDKDNVRYARICLAVSVLGALAIASSVTVWLLIPSLLLYSLGAALPVFTLGLLKSPSISPKDSDEPTSSTGAETHIFSIVMMVKTLGSLVGAPLMATLWVRGIATGALGVPYLVSAALYVTAIIVFAGMRVR</sequence>
<comment type="caution">
    <text evidence="1">The sequence shown here is derived from an EMBL/GenBank/DDBJ whole genome shotgun (WGS) entry which is preliminary data.</text>
</comment>
<dbReference type="Proteomes" id="UP001497700">
    <property type="component" value="Unassembled WGS sequence"/>
</dbReference>
<dbReference type="EMBL" id="MU393561">
    <property type="protein sequence ID" value="KAI4861122.1"/>
    <property type="molecule type" value="Genomic_DNA"/>
</dbReference>
<gene>
    <name evidence="1" type="ORF">F4820DRAFT_80264</name>
</gene>
<organism evidence="1 2">
    <name type="scientific">Hypoxylon rubiginosum</name>
    <dbReference type="NCBI Taxonomy" id="110542"/>
    <lineage>
        <taxon>Eukaryota</taxon>
        <taxon>Fungi</taxon>
        <taxon>Dikarya</taxon>
        <taxon>Ascomycota</taxon>
        <taxon>Pezizomycotina</taxon>
        <taxon>Sordariomycetes</taxon>
        <taxon>Xylariomycetidae</taxon>
        <taxon>Xylariales</taxon>
        <taxon>Hypoxylaceae</taxon>
        <taxon>Hypoxylon</taxon>
    </lineage>
</organism>
<reference evidence="1 2" key="1">
    <citation type="journal article" date="2022" name="New Phytol.">
        <title>Ecological generalism drives hyperdiversity of secondary metabolite gene clusters in xylarialean endophytes.</title>
        <authorList>
            <person name="Franco M.E.E."/>
            <person name="Wisecaver J.H."/>
            <person name="Arnold A.E."/>
            <person name="Ju Y.M."/>
            <person name="Slot J.C."/>
            <person name="Ahrendt S."/>
            <person name="Moore L.P."/>
            <person name="Eastman K.E."/>
            <person name="Scott K."/>
            <person name="Konkel Z."/>
            <person name="Mondo S.J."/>
            <person name="Kuo A."/>
            <person name="Hayes R.D."/>
            <person name="Haridas S."/>
            <person name="Andreopoulos B."/>
            <person name="Riley R."/>
            <person name="LaButti K."/>
            <person name="Pangilinan J."/>
            <person name="Lipzen A."/>
            <person name="Amirebrahimi M."/>
            <person name="Yan J."/>
            <person name="Adam C."/>
            <person name="Keymanesh K."/>
            <person name="Ng V."/>
            <person name="Louie K."/>
            <person name="Northen T."/>
            <person name="Drula E."/>
            <person name="Henrissat B."/>
            <person name="Hsieh H.M."/>
            <person name="Youens-Clark K."/>
            <person name="Lutzoni F."/>
            <person name="Miadlikowska J."/>
            <person name="Eastwood D.C."/>
            <person name="Hamelin R.C."/>
            <person name="Grigoriev I.V."/>
            <person name="U'Ren J.M."/>
        </authorList>
    </citation>
    <scope>NUCLEOTIDE SEQUENCE [LARGE SCALE GENOMIC DNA]</scope>
    <source>
        <strain evidence="1 2">CBS 119005</strain>
    </source>
</reference>
<evidence type="ECO:0000313" key="1">
    <source>
        <dbReference type="EMBL" id="KAI4861122.1"/>
    </source>
</evidence>
<proteinExistence type="predicted"/>
<keyword evidence="2" id="KW-1185">Reference proteome</keyword>
<protein>
    <submittedName>
        <fullName evidence="1">Major facilitator superfamily transporter</fullName>
    </submittedName>
</protein>
<evidence type="ECO:0000313" key="2">
    <source>
        <dbReference type="Proteomes" id="UP001497700"/>
    </source>
</evidence>